<dbReference type="SMART" id="SM00345">
    <property type="entry name" value="HTH_GNTR"/>
    <property type="match status" value="1"/>
</dbReference>
<dbReference type="Gene3D" id="1.20.120.530">
    <property type="entry name" value="GntR ligand-binding domain-like"/>
    <property type="match status" value="1"/>
</dbReference>
<name>A0AAV2VXX1_9VIBR</name>
<dbReference type="InterPro" id="IPR008920">
    <property type="entry name" value="TF_FadR/GntR_C"/>
</dbReference>
<evidence type="ECO:0000313" key="5">
    <source>
        <dbReference type="EMBL" id="CCO49604.1"/>
    </source>
</evidence>
<evidence type="ECO:0000256" key="1">
    <source>
        <dbReference type="ARBA" id="ARBA00023015"/>
    </source>
</evidence>
<keyword evidence="2" id="KW-0238">DNA-binding</keyword>
<evidence type="ECO:0000256" key="3">
    <source>
        <dbReference type="ARBA" id="ARBA00023163"/>
    </source>
</evidence>
<dbReference type="Pfam" id="PF07729">
    <property type="entry name" value="FCD"/>
    <property type="match status" value="1"/>
</dbReference>
<feature type="domain" description="HTH gntR-type" evidence="4">
    <location>
        <begin position="9"/>
        <end position="76"/>
    </location>
</feature>
<dbReference type="GO" id="GO:0003700">
    <property type="term" value="F:DNA-binding transcription factor activity"/>
    <property type="evidence" value="ECO:0007669"/>
    <property type="project" value="InterPro"/>
</dbReference>
<keyword evidence="3" id="KW-0804">Transcription</keyword>
<gene>
    <name evidence="5" type="ORF">VIBNISOn1_840009</name>
</gene>
<dbReference type="SUPFAM" id="SSF48008">
    <property type="entry name" value="GntR ligand-binding domain-like"/>
    <property type="match status" value="1"/>
</dbReference>
<dbReference type="RefSeq" id="WP_022613672.1">
    <property type="nucleotide sequence ID" value="NZ_LK391965.1"/>
</dbReference>
<dbReference type="GO" id="GO:0003677">
    <property type="term" value="F:DNA binding"/>
    <property type="evidence" value="ECO:0007669"/>
    <property type="project" value="UniProtKB-KW"/>
</dbReference>
<sequence length="228" mass="25663">MKATTAKDMAEEEAIVDQIYEAIIDQRLTPGTKLSESELGKAFKVSRMRARRAIFMLADRGLINRQPNKGAFVASPSEKQARDIFDMRLLIEPSIAKLASERAKPKDIRLLEKHLKKESAARAADNRRDSIKLSGQFHTLLAQVVDNEVMLQVVRDLITQSSLIIGIYDSAGASACREEEHEELVEAIRTKNGELAHDLMLEHIHHIRDNIDFDSKTKKSTDIVSLFS</sequence>
<dbReference type="SMART" id="SM00895">
    <property type="entry name" value="FCD"/>
    <property type="match status" value="1"/>
</dbReference>
<dbReference type="InterPro" id="IPR000524">
    <property type="entry name" value="Tscrpt_reg_HTH_GntR"/>
</dbReference>
<dbReference type="InterPro" id="IPR036390">
    <property type="entry name" value="WH_DNA-bd_sf"/>
</dbReference>
<dbReference type="InterPro" id="IPR036388">
    <property type="entry name" value="WH-like_DNA-bd_sf"/>
</dbReference>
<dbReference type="EMBL" id="CAOF01000180">
    <property type="protein sequence ID" value="CCO49604.1"/>
    <property type="molecule type" value="Genomic_DNA"/>
</dbReference>
<dbReference type="CDD" id="cd07377">
    <property type="entry name" value="WHTH_GntR"/>
    <property type="match status" value="1"/>
</dbReference>
<evidence type="ECO:0000259" key="4">
    <source>
        <dbReference type="PROSITE" id="PS50949"/>
    </source>
</evidence>
<organism evidence="5 6">
    <name type="scientific">Vibrio nigripulchritudo SOn1</name>
    <dbReference type="NCBI Taxonomy" id="1238450"/>
    <lineage>
        <taxon>Bacteria</taxon>
        <taxon>Pseudomonadati</taxon>
        <taxon>Pseudomonadota</taxon>
        <taxon>Gammaproteobacteria</taxon>
        <taxon>Vibrionales</taxon>
        <taxon>Vibrionaceae</taxon>
        <taxon>Vibrio</taxon>
    </lineage>
</organism>
<evidence type="ECO:0000256" key="2">
    <source>
        <dbReference type="ARBA" id="ARBA00023125"/>
    </source>
</evidence>
<dbReference type="PROSITE" id="PS50949">
    <property type="entry name" value="HTH_GNTR"/>
    <property type="match status" value="1"/>
</dbReference>
<protein>
    <submittedName>
        <fullName evidence="5">Transcriptional regulator, GntR family</fullName>
    </submittedName>
</protein>
<dbReference type="Pfam" id="PF00392">
    <property type="entry name" value="GntR"/>
    <property type="match status" value="1"/>
</dbReference>
<dbReference type="AlphaFoldDB" id="A0AAV2VXX1"/>
<dbReference type="SUPFAM" id="SSF46785">
    <property type="entry name" value="Winged helix' DNA-binding domain"/>
    <property type="match status" value="1"/>
</dbReference>
<proteinExistence type="predicted"/>
<dbReference type="InterPro" id="IPR011711">
    <property type="entry name" value="GntR_C"/>
</dbReference>
<reference evidence="5 6" key="1">
    <citation type="journal article" date="2013" name="ISME J.">
        <title>Comparative genomics of pathogenic lineages of Vibrio nigripulchritudo identifies virulence-associated traits.</title>
        <authorList>
            <person name="Goudenege D."/>
            <person name="Labreuche Y."/>
            <person name="Krin E."/>
            <person name="Ansquer D."/>
            <person name="Mangenot S."/>
            <person name="Calteau A."/>
            <person name="Medigue C."/>
            <person name="Mazel D."/>
            <person name="Polz M.F."/>
            <person name="Le Roux F."/>
        </authorList>
    </citation>
    <scope>NUCLEOTIDE SEQUENCE [LARGE SCALE GENOMIC DNA]</scope>
    <source>
        <strain evidence="5 6">SOn1</strain>
    </source>
</reference>
<evidence type="ECO:0000313" key="6">
    <source>
        <dbReference type="Proteomes" id="UP000018211"/>
    </source>
</evidence>
<dbReference type="PANTHER" id="PTHR43537">
    <property type="entry name" value="TRANSCRIPTIONAL REGULATOR, GNTR FAMILY"/>
    <property type="match status" value="1"/>
</dbReference>
<dbReference type="PANTHER" id="PTHR43537:SF53">
    <property type="entry name" value="HTH-TYPE TRANSCRIPTIONAL REPRESSOR NANR"/>
    <property type="match status" value="1"/>
</dbReference>
<accession>A0AAV2VXX1</accession>
<dbReference type="Gene3D" id="1.10.10.10">
    <property type="entry name" value="Winged helix-like DNA-binding domain superfamily/Winged helix DNA-binding domain"/>
    <property type="match status" value="1"/>
</dbReference>
<comment type="caution">
    <text evidence="5">The sequence shown here is derived from an EMBL/GenBank/DDBJ whole genome shotgun (WGS) entry which is preliminary data.</text>
</comment>
<keyword evidence="1" id="KW-0805">Transcription regulation</keyword>
<dbReference type="Proteomes" id="UP000018211">
    <property type="component" value="Unassembled WGS sequence"/>
</dbReference>